<evidence type="ECO:0000256" key="2">
    <source>
        <dbReference type="ARBA" id="ARBA00004496"/>
    </source>
</evidence>
<evidence type="ECO:0000256" key="8">
    <source>
        <dbReference type="ARBA" id="ARBA00023242"/>
    </source>
</evidence>
<keyword evidence="7" id="KW-0949">S-adenosyl-L-methionine</keyword>
<gene>
    <name evidence="10" type="ORF">T459_31290</name>
</gene>
<dbReference type="InterPro" id="IPR029063">
    <property type="entry name" value="SAM-dependent_MTases_sf"/>
</dbReference>
<dbReference type="GO" id="GO:0005634">
    <property type="term" value="C:nucleus"/>
    <property type="evidence" value="ECO:0007669"/>
    <property type="project" value="UniProtKB-SubCell"/>
</dbReference>
<dbReference type="EC" id="2.1.1.85" evidence="3"/>
<dbReference type="OrthoDB" id="1723750at2759"/>
<evidence type="ECO:0000256" key="6">
    <source>
        <dbReference type="ARBA" id="ARBA00022679"/>
    </source>
</evidence>
<evidence type="ECO:0000256" key="4">
    <source>
        <dbReference type="ARBA" id="ARBA00022490"/>
    </source>
</evidence>
<organism evidence="10 11">
    <name type="scientific">Capsicum annuum</name>
    <name type="common">Capsicum pepper</name>
    <dbReference type="NCBI Taxonomy" id="4072"/>
    <lineage>
        <taxon>Eukaryota</taxon>
        <taxon>Viridiplantae</taxon>
        <taxon>Streptophyta</taxon>
        <taxon>Embryophyta</taxon>
        <taxon>Tracheophyta</taxon>
        <taxon>Spermatophyta</taxon>
        <taxon>Magnoliopsida</taxon>
        <taxon>eudicotyledons</taxon>
        <taxon>Gunneridae</taxon>
        <taxon>Pentapetalae</taxon>
        <taxon>asterids</taxon>
        <taxon>lamiids</taxon>
        <taxon>Solanales</taxon>
        <taxon>Solanaceae</taxon>
        <taxon>Solanoideae</taxon>
        <taxon>Capsiceae</taxon>
        <taxon>Capsicum</taxon>
    </lineage>
</organism>
<comment type="caution">
    <text evidence="10">The sequence shown here is derived from an EMBL/GenBank/DDBJ whole genome shotgun (WGS) entry which is preliminary data.</text>
</comment>
<dbReference type="PANTHER" id="PTHR14614">
    <property type="entry name" value="HEPATOCELLULAR CARCINOMA-ASSOCIATED ANTIGEN"/>
    <property type="match status" value="1"/>
</dbReference>
<reference evidence="10 11" key="2">
    <citation type="journal article" date="2017" name="Genome Biol.">
        <title>New reference genome sequences of hot pepper reveal the massive evolution of plant disease-resistance genes by retroduplication.</title>
        <authorList>
            <person name="Kim S."/>
            <person name="Park J."/>
            <person name="Yeom S.I."/>
            <person name="Kim Y.M."/>
            <person name="Seo E."/>
            <person name="Kim K.T."/>
            <person name="Kim M.S."/>
            <person name="Lee J.M."/>
            <person name="Cheong K."/>
            <person name="Shin H.S."/>
            <person name="Kim S.B."/>
            <person name="Han K."/>
            <person name="Lee J."/>
            <person name="Park M."/>
            <person name="Lee H.A."/>
            <person name="Lee H.Y."/>
            <person name="Lee Y."/>
            <person name="Oh S."/>
            <person name="Lee J.H."/>
            <person name="Choi E."/>
            <person name="Choi E."/>
            <person name="Lee S.E."/>
            <person name="Jeon J."/>
            <person name="Kim H."/>
            <person name="Choi G."/>
            <person name="Song H."/>
            <person name="Lee J."/>
            <person name="Lee S.C."/>
            <person name="Kwon J.K."/>
            <person name="Lee H.Y."/>
            <person name="Koo N."/>
            <person name="Hong Y."/>
            <person name="Kim R.W."/>
            <person name="Kang W.H."/>
            <person name="Huh J.H."/>
            <person name="Kang B.C."/>
            <person name="Yang T.J."/>
            <person name="Lee Y.H."/>
            <person name="Bennetzen J.L."/>
            <person name="Choi D."/>
        </authorList>
    </citation>
    <scope>NUCLEOTIDE SEQUENCE [LARGE SCALE GENOMIC DNA]</scope>
    <source>
        <strain evidence="11">cv. CM334</strain>
    </source>
</reference>
<keyword evidence="5" id="KW-0489">Methyltransferase</keyword>
<dbReference type="EMBL" id="AYRZ02000012">
    <property type="protein sequence ID" value="PHT66865.1"/>
    <property type="molecule type" value="Genomic_DNA"/>
</dbReference>
<dbReference type="GO" id="GO:0005737">
    <property type="term" value="C:cytoplasm"/>
    <property type="evidence" value="ECO:0007669"/>
    <property type="project" value="UniProtKB-SubCell"/>
</dbReference>
<dbReference type="STRING" id="4072.A0A2G2YAT4"/>
<proteinExistence type="inferred from homology"/>
<evidence type="ECO:0000256" key="5">
    <source>
        <dbReference type="ARBA" id="ARBA00022603"/>
    </source>
</evidence>
<comment type="similarity">
    <text evidence="9">Belongs to the methyltransferase superfamily. METTL18 family.</text>
</comment>
<keyword evidence="8" id="KW-0539">Nucleus</keyword>
<sequence length="300" mass="31889">METHTSGSGFGSGFGFGFGSGFLDGPEKPLPPPPPPPSVEVLPSQVSSNVEFNVEPVDLDGLTLLKGRVSTKQVFGLSNSDLIPGKYEGGLKLWEGSLDLVKTLSSEMQSGQLSLTGKRVLELGCGHGLPGIFACLKGAGAVHFQDFNAEVLQCLTIPNVNANIQKNLSATGDSNSAEVRFFASDWNEAHLILPHVPADDSGTISGQTVDQAAGYDIILMAETVYSISTLPSLYKLIKKCLRSPHGVVYLAAKKHYFGVGGGSRRFISIVEKDGVLAASLVSEVTDGSSNVREVWKLHFR</sequence>
<keyword evidence="11" id="KW-1185">Reference proteome</keyword>
<dbReference type="Gramene" id="PHT66865">
    <property type="protein sequence ID" value="PHT66865"/>
    <property type="gene ID" value="T459_31290"/>
</dbReference>
<dbReference type="GO" id="GO:0032259">
    <property type="term" value="P:methylation"/>
    <property type="evidence" value="ECO:0007669"/>
    <property type="project" value="UniProtKB-KW"/>
</dbReference>
<dbReference type="Proteomes" id="UP000222542">
    <property type="component" value="Unassembled WGS sequence"/>
</dbReference>
<dbReference type="SMR" id="A0A2G2YAT4"/>
<evidence type="ECO:0000256" key="1">
    <source>
        <dbReference type="ARBA" id="ARBA00004123"/>
    </source>
</evidence>
<evidence type="ECO:0000256" key="3">
    <source>
        <dbReference type="ARBA" id="ARBA00012533"/>
    </source>
</evidence>
<keyword evidence="6" id="KW-0808">Transferase</keyword>
<name>A0A2G2YAT4_CAPAN</name>
<evidence type="ECO:0000256" key="9">
    <source>
        <dbReference type="ARBA" id="ARBA00038126"/>
    </source>
</evidence>
<keyword evidence="4" id="KW-0963">Cytoplasm</keyword>
<evidence type="ECO:0000313" key="10">
    <source>
        <dbReference type="EMBL" id="PHT66865.1"/>
    </source>
</evidence>
<dbReference type="GO" id="GO:0006417">
    <property type="term" value="P:regulation of translation"/>
    <property type="evidence" value="ECO:0000318"/>
    <property type="project" value="GO_Central"/>
</dbReference>
<dbReference type="GO" id="GO:0018064">
    <property type="term" value="F:protein-L-histidine N-tele-methyltransferase activity"/>
    <property type="evidence" value="ECO:0007669"/>
    <property type="project" value="UniProtKB-EC"/>
</dbReference>
<accession>A0A2G2YAT4</accession>
<dbReference type="GO" id="GO:0008276">
    <property type="term" value="F:protein methyltransferase activity"/>
    <property type="evidence" value="ECO:0000318"/>
    <property type="project" value="GO_Central"/>
</dbReference>
<dbReference type="Pfam" id="PF10294">
    <property type="entry name" value="Methyltransf_16"/>
    <property type="match status" value="1"/>
</dbReference>
<dbReference type="SUPFAM" id="SSF53335">
    <property type="entry name" value="S-adenosyl-L-methionine-dependent methyltransferases"/>
    <property type="match status" value="1"/>
</dbReference>
<comment type="subcellular location">
    <subcellularLocation>
        <location evidence="2">Cytoplasm</location>
    </subcellularLocation>
    <subcellularLocation>
        <location evidence="1">Nucleus</location>
    </subcellularLocation>
</comment>
<dbReference type="AlphaFoldDB" id="A0A2G2YAT4"/>
<dbReference type="PANTHER" id="PTHR14614:SF39">
    <property type="entry name" value="HISTIDINE PROTEIN METHYLTRANSFERASE 1 HOMOLOG"/>
    <property type="match status" value="1"/>
</dbReference>
<dbReference type="InterPro" id="IPR019410">
    <property type="entry name" value="Methyltransf_16"/>
</dbReference>
<protein>
    <recommendedName>
        <fullName evidence="3">protein-histidine N-methyltransferase</fullName>
        <ecNumber evidence="3">2.1.1.85</ecNumber>
    </recommendedName>
</protein>
<reference evidence="10 11" key="1">
    <citation type="journal article" date="2014" name="Nat. Genet.">
        <title>Genome sequence of the hot pepper provides insights into the evolution of pungency in Capsicum species.</title>
        <authorList>
            <person name="Kim S."/>
            <person name="Park M."/>
            <person name="Yeom S.I."/>
            <person name="Kim Y.M."/>
            <person name="Lee J.M."/>
            <person name="Lee H.A."/>
            <person name="Seo E."/>
            <person name="Choi J."/>
            <person name="Cheong K."/>
            <person name="Kim K.T."/>
            <person name="Jung K."/>
            <person name="Lee G.W."/>
            <person name="Oh S.K."/>
            <person name="Bae C."/>
            <person name="Kim S.B."/>
            <person name="Lee H.Y."/>
            <person name="Kim S.Y."/>
            <person name="Kim M.S."/>
            <person name="Kang B.C."/>
            <person name="Jo Y.D."/>
            <person name="Yang H.B."/>
            <person name="Jeong H.J."/>
            <person name="Kang W.H."/>
            <person name="Kwon J.K."/>
            <person name="Shin C."/>
            <person name="Lim J.Y."/>
            <person name="Park J.H."/>
            <person name="Huh J.H."/>
            <person name="Kim J.S."/>
            <person name="Kim B.D."/>
            <person name="Cohen O."/>
            <person name="Paran I."/>
            <person name="Suh M.C."/>
            <person name="Lee S.B."/>
            <person name="Kim Y.K."/>
            <person name="Shin Y."/>
            <person name="Noh S.J."/>
            <person name="Park J."/>
            <person name="Seo Y.S."/>
            <person name="Kwon S.Y."/>
            <person name="Kim H.A."/>
            <person name="Park J.M."/>
            <person name="Kim H.J."/>
            <person name="Choi S.B."/>
            <person name="Bosland P.W."/>
            <person name="Reeves G."/>
            <person name="Jo S.H."/>
            <person name="Lee B.W."/>
            <person name="Cho H.T."/>
            <person name="Choi H.S."/>
            <person name="Lee M.S."/>
            <person name="Yu Y."/>
            <person name="Do Choi Y."/>
            <person name="Park B.S."/>
            <person name="van Deynze A."/>
            <person name="Ashrafi H."/>
            <person name="Hill T."/>
            <person name="Kim W.T."/>
            <person name="Pai H.S."/>
            <person name="Ahn H.K."/>
            <person name="Yeam I."/>
            <person name="Giovannoni J.J."/>
            <person name="Rose J.K."/>
            <person name="Sorensen I."/>
            <person name="Lee S.J."/>
            <person name="Kim R.W."/>
            <person name="Choi I.Y."/>
            <person name="Choi B.S."/>
            <person name="Lim J.S."/>
            <person name="Lee Y.H."/>
            <person name="Choi D."/>
        </authorList>
    </citation>
    <scope>NUCLEOTIDE SEQUENCE [LARGE SCALE GENOMIC DNA]</scope>
    <source>
        <strain evidence="11">cv. CM334</strain>
    </source>
</reference>
<evidence type="ECO:0000313" key="11">
    <source>
        <dbReference type="Proteomes" id="UP000222542"/>
    </source>
</evidence>
<dbReference type="OMA" id="IKKCMSH"/>
<dbReference type="Gene3D" id="3.40.50.150">
    <property type="entry name" value="Vaccinia Virus protein VP39"/>
    <property type="match status" value="1"/>
</dbReference>
<evidence type="ECO:0000256" key="7">
    <source>
        <dbReference type="ARBA" id="ARBA00022691"/>
    </source>
</evidence>